<dbReference type="Pfam" id="PF13386">
    <property type="entry name" value="DsbD_2"/>
    <property type="match status" value="1"/>
</dbReference>
<dbReference type="InterPro" id="IPR039447">
    <property type="entry name" value="UreH-like_TM_dom"/>
</dbReference>
<keyword evidence="4" id="KW-1185">Reference proteome</keyword>
<evidence type="ECO:0000256" key="1">
    <source>
        <dbReference type="SAM" id="Phobius"/>
    </source>
</evidence>
<feature type="transmembrane region" description="Helical" evidence="1">
    <location>
        <begin position="157"/>
        <end position="179"/>
    </location>
</feature>
<keyword evidence="1" id="KW-1133">Transmembrane helix</keyword>
<feature type="transmembrane region" description="Helical" evidence="1">
    <location>
        <begin position="216"/>
        <end position="239"/>
    </location>
</feature>
<keyword evidence="1" id="KW-0472">Membrane</keyword>
<dbReference type="EMBL" id="JACOFZ010000001">
    <property type="protein sequence ID" value="MBC3880208.1"/>
    <property type="molecule type" value="Genomic_DNA"/>
</dbReference>
<feature type="transmembrane region" description="Helical" evidence="1">
    <location>
        <begin position="6"/>
        <end position="33"/>
    </location>
</feature>
<feature type="transmembrane region" description="Helical" evidence="1">
    <location>
        <begin position="78"/>
        <end position="101"/>
    </location>
</feature>
<evidence type="ECO:0000313" key="4">
    <source>
        <dbReference type="Proteomes" id="UP000627446"/>
    </source>
</evidence>
<dbReference type="AlphaFoldDB" id="A0A923HM74"/>
<dbReference type="PANTHER" id="PTHR42208">
    <property type="entry name" value="HEAVY METAL TRANSPORTER-RELATED"/>
    <property type="match status" value="1"/>
</dbReference>
<name>A0A923HM74_9BURK</name>
<proteinExistence type="predicted"/>
<accession>A0A923HM74</accession>
<comment type="caution">
    <text evidence="3">The sequence shown here is derived from an EMBL/GenBank/DDBJ whole genome shotgun (WGS) entry which is preliminary data.</text>
</comment>
<reference evidence="3" key="1">
    <citation type="submission" date="2020-08" db="EMBL/GenBank/DDBJ databases">
        <title>Novel species isolated from subtropical streams in China.</title>
        <authorList>
            <person name="Lu H."/>
        </authorList>
    </citation>
    <scope>NUCLEOTIDE SEQUENCE</scope>
    <source>
        <strain evidence="3">LX22W</strain>
    </source>
</reference>
<feature type="transmembrane region" description="Helical" evidence="1">
    <location>
        <begin position="185"/>
        <end position="204"/>
    </location>
</feature>
<organism evidence="3 4">
    <name type="scientific">Undibacterium nitidum</name>
    <dbReference type="NCBI Taxonomy" id="2762298"/>
    <lineage>
        <taxon>Bacteria</taxon>
        <taxon>Pseudomonadati</taxon>
        <taxon>Pseudomonadota</taxon>
        <taxon>Betaproteobacteria</taxon>
        <taxon>Burkholderiales</taxon>
        <taxon>Oxalobacteraceae</taxon>
        <taxon>Undibacterium</taxon>
    </lineage>
</organism>
<keyword evidence="1" id="KW-0812">Transmembrane</keyword>
<dbReference type="PANTHER" id="PTHR42208:SF1">
    <property type="entry name" value="HEAVY METAL TRANSPORTER"/>
    <property type="match status" value="1"/>
</dbReference>
<dbReference type="RefSeq" id="WP_186915263.1">
    <property type="nucleotide sequence ID" value="NZ_JACOFZ010000001.1"/>
</dbReference>
<evidence type="ECO:0000313" key="3">
    <source>
        <dbReference type="EMBL" id="MBC3880208.1"/>
    </source>
</evidence>
<feature type="domain" description="Urease accessory protein UreH-like transmembrane" evidence="2">
    <location>
        <begin position="10"/>
        <end position="233"/>
    </location>
</feature>
<evidence type="ECO:0000259" key="2">
    <source>
        <dbReference type="Pfam" id="PF13386"/>
    </source>
</evidence>
<feature type="transmembrane region" description="Helical" evidence="1">
    <location>
        <begin position="107"/>
        <end position="128"/>
    </location>
</feature>
<dbReference type="Proteomes" id="UP000627446">
    <property type="component" value="Unassembled WGS sequence"/>
</dbReference>
<protein>
    <submittedName>
        <fullName evidence="3">Sulfite exporter TauE/SafE family protein</fullName>
    </submittedName>
</protein>
<gene>
    <name evidence="3" type="ORF">H8K36_02355</name>
</gene>
<sequence>MLTWPMLFAVISAGLIGGFHCVGMCGGISHLLAKLPSFPSEKSAVQLTAQHIIPIQAHRSPNPSKQIAYLVFLHAGRITTYCLIGAVFGGVGAVTMSWTWMRGATPYLFFFANILLLLLGLRLVGVSLPWPRSGNRIFASISQALMPSMRKGSRHPILLGLAWGALPCGLTYAVAPFAILSGQAWSGAILMLIFGLAALPHLLVTQLVSQQIRASAVTYVLRIVVGLVLIGLAILGLVFYDMQSMPAFLCITPVRP</sequence>